<feature type="region of interest" description="Disordered" evidence="1">
    <location>
        <begin position="253"/>
        <end position="273"/>
    </location>
</feature>
<accession>A0A212F0J9</accession>
<protein>
    <submittedName>
        <fullName evidence="2">Uncharacterized protein</fullName>
    </submittedName>
</protein>
<dbReference type="InParanoid" id="A0A212F0J9"/>
<dbReference type="eggNOG" id="ENOG502T6Z5">
    <property type="taxonomic scope" value="Eukaryota"/>
</dbReference>
<feature type="compositionally biased region" description="Low complexity" evidence="1">
    <location>
        <begin position="968"/>
        <end position="978"/>
    </location>
</feature>
<keyword evidence="3" id="KW-1185">Reference proteome</keyword>
<feature type="region of interest" description="Disordered" evidence="1">
    <location>
        <begin position="964"/>
        <end position="984"/>
    </location>
</feature>
<dbReference type="Proteomes" id="UP000007151">
    <property type="component" value="Unassembled WGS sequence"/>
</dbReference>
<evidence type="ECO:0000313" key="3">
    <source>
        <dbReference type="Proteomes" id="UP000007151"/>
    </source>
</evidence>
<sequence length="1749" mass="200082">MIKQKGTRVRISSHKNLINDLEEYFHNESKCSCPVCDSISCFQIRRFNSGLSCTCVDCNRDRCLTWDYSDDSTHDKPPNTDAASKGGKAPEIGIKPKKKCSAPMNDKDQESSCCTKDCNTPGGKRIVSNDYAVQIEIKMSEDSNVDSLNDRTSKNYDDFVPEFYKKDDIENVKSDFIKIKPDSKKCCSSNTCFESKNTRPGRTEVNLDNNTFEFSDLLNIEDKKVIASEEKREHTDAFSSNTVQNADSTSHFINFNNMNENRDDRNSRKSKVMPEFKKCASSKNFGSKSYKIHSNKSCVPGIESQPKEKDTHFHNTGYIKTSKTIRNEMYTKRYDDAKKVFNGEDFDNPKDRDIFTKENKNLEKCYNVSKYLKIEEDKLYRPKNKIEKDSNVENGLASEDSLDNEEIVRLQKIINLLTHIDDKQENDGSNLKQCVYTDVSHSQKKTIRRKNEKSSEKSSSHLKTIALSYSKPDYSNSRAELSAQVMNVPYEELKETLSRRHSSVHSDFIFSKLKELYKACSCKVCECLPSNSFSKNSDICNCKPCDCDDCKKYMEKLRKRLLNRPTSGCPCVACDRKDCRGVVKDDKSSVCDCEPCNCVKYTESCSKPCNCVPCQCELCKPSIPMPQALMVSNMTQIYHQSNCDCDPCECQNCTSSYSAMTSNLMREASTGIITYGNCNCRACANDSCQLNASSCRCDVQNDVMRKPLAKNSPDYGIHRVYVREKPYGKTDTIKKHRNTIAMFALSDTYSNRLFSYSNQNDTCKCEVCECLVCKDKGKLINYDDKPKYGININKKSIPSGYCVPCQCETCKKYNNSNAQHFDENFSFKYKYNTENNKKVDGNNISREDKLIKRSKLTFASPEVNSLNKVLKGDDVSVNEVFSKKSEDLVDDDHCYLLKKGKLLTSSILKNIVSKRGSSHVLVKSDDNESCFKENDNNSKHFPRFNSSLCQQLKFADTCKQDESFHTYPSPKSSKNNTTSKEKETTEIFKHNSLDLMNSNVSNTFRDDSNDNIKKDVCDDLLHENLEKSKMEVNDADAIVSSQKHLVRSYKKTKESLNITNVLNNKIHLSSAKSMSLVQSLCKERNINIDDQYTSKYLQSIEKLPLKTIKMEFNSINASDENQKDISKNDSDVIFCKVTSKMRIPQINDKNDSETFVYGNIDIVKHETEHTVPPIIDTDSNLKETDIEDDILKDSYLKIESDVNDMNKQIKASRMVPLVKINKARKANKPSKPDPELMLYNKQIKNKRYLELPDRTDTASSVINFNSFDKFMKFYESVPLQNDDSEQKNQEDILGRKIVYVSADAICTNPLEPNRKNSLKSISQQTSAVPLYFIGSGQGNRALNKLQIEVNDLLNSPILQSKHTIGQIKRSWNESKMTLKTISRMNDATSQTQRVKIAVDKEIDCNLILSAEAERTSDGLKATFVFLRKVSDHTVLLRWNIPRDVKEVEGYELQVDGRAVKKILNPSRCMAVLTCLPHCEKLLLTIRTITKHQNKHNPVTTVVYNAKKDSKSVKQQFDFFAVNRNNKKEGVKTKLCSESNKVDVSSQYARRPKSPSYIKTFDGSRWQNIDNTFELEQYLEAEKEDAFTSNKNSSKKIRISEMPRVKIIAEKLPKKNNVKSRKLEEQIVCLEYDVFTSDHHYAKPSQTMKAYFSVKPIGRDEENIPMLPTSRKRYFNVANEDFDTLNETDVDIIDAKVAKNKSYLDILENILIRKQKIYTNEKKSTLDLMSLYQMAKSDIPLFDKNFSNRY</sequence>
<comment type="caution">
    <text evidence="2">The sequence shown here is derived from an EMBL/GenBank/DDBJ whole genome shotgun (WGS) entry which is preliminary data.</text>
</comment>
<feature type="region of interest" description="Disordered" evidence="1">
    <location>
        <begin position="72"/>
        <end position="103"/>
    </location>
</feature>
<evidence type="ECO:0000256" key="1">
    <source>
        <dbReference type="SAM" id="MobiDB-lite"/>
    </source>
</evidence>
<gene>
    <name evidence="2" type="ORF">KGM_200967</name>
</gene>
<organism evidence="2 3">
    <name type="scientific">Danaus plexippus plexippus</name>
    <dbReference type="NCBI Taxonomy" id="278856"/>
    <lineage>
        <taxon>Eukaryota</taxon>
        <taxon>Metazoa</taxon>
        <taxon>Ecdysozoa</taxon>
        <taxon>Arthropoda</taxon>
        <taxon>Hexapoda</taxon>
        <taxon>Insecta</taxon>
        <taxon>Pterygota</taxon>
        <taxon>Neoptera</taxon>
        <taxon>Endopterygota</taxon>
        <taxon>Lepidoptera</taxon>
        <taxon>Glossata</taxon>
        <taxon>Ditrysia</taxon>
        <taxon>Papilionoidea</taxon>
        <taxon>Nymphalidae</taxon>
        <taxon>Danainae</taxon>
        <taxon>Danaini</taxon>
        <taxon>Danaina</taxon>
        <taxon>Danaus</taxon>
        <taxon>Danaus</taxon>
    </lineage>
</organism>
<proteinExistence type="predicted"/>
<evidence type="ECO:0000313" key="2">
    <source>
        <dbReference type="EMBL" id="OWR47224.1"/>
    </source>
</evidence>
<dbReference type="EMBL" id="AGBW02011095">
    <property type="protein sequence ID" value="OWR47224.1"/>
    <property type="molecule type" value="Genomic_DNA"/>
</dbReference>
<name>A0A212F0J9_DANPL</name>
<feature type="compositionally biased region" description="Basic and acidic residues" evidence="1">
    <location>
        <begin position="260"/>
        <end position="273"/>
    </location>
</feature>
<dbReference type="KEGG" id="dpl:KGM_200967"/>
<reference evidence="2 3" key="1">
    <citation type="journal article" date="2011" name="Cell">
        <title>The monarch butterfly genome yields insights into long-distance migration.</title>
        <authorList>
            <person name="Zhan S."/>
            <person name="Merlin C."/>
            <person name="Boore J.L."/>
            <person name="Reppert S.M."/>
        </authorList>
    </citation>
    <scope>NUCLEOTIDE SEQUENCE [LARGE SCALE GENOMIC DNA]</scope>
    <source>
        <strain evidence="2">F-2</strain>
    </source>
</reference>